<dbReference type="eggNOG" id="ENOG5032Z73">
    <property type="taxonomic scope" value="Bacteria"/>
</dbReference>
<dbReference type="OrthoDB" id="1004212at2"/>
<dbReference type="InterPro" id="IPR010886">
    <property type="entry name" value="Hc1"/>
</dbReference>
<evidence type="ECO:0000313" key="4">
    <source>
        <dbReference type="Proteomes" id="UP000027601"/>
    </source>
</evidence>
<dbReference type="STRING" id="1121097.GCA_000428125_00889"/>
<comment type="similarity">
    <text evidence="2">Belongs to the histone H1/H5 family. HCT subfamily.</text>
</comment>
<evidence type="ECO:0000313" key="3">
    <source>
        <dbReference type="EMBL" id="GAK37109.1"/>
    </source>
</evidence>
<dbReference type="AlphaFoldDB" id="A0A069DA79"/>
<dbReference type="EMBL" id="BAJS01000014">
    <property type="protein sequence ID" value="GAK37109.1"/>
    <property type="molecule type" value="Genomic_DNA"/>
</dbReference>
<evidence type="ECO:0008006" key="5">
    <source>
        <dbReference type="Google" id="ProtNLM"/>
    </source>
</evidence>
<protein>
    <recommendedName>
        <fullName evidence="5">Histone H1-like protein Hc1</fullName>
    </recommendedName>
</protein>
<sequence>MKELVEKVNQLVAEFLKDAEAQIENGNKAAGTRARKASLEIEKSMKEFRKASLEASKK</sequence>
<proteinExistence type="inferred from homology"/>
<comment type="function">
    <text evidence="1">Might have a role analogous to that of eukaryotic histone proteins.</text>
</comment>
<accession>A0A069DA79</accession>
<dbReference type="GO" id="GO:0003677">
    <property type="term" value="F:DNA binding"/>
    <property type="evidence" value="ECO:0007669"/>
    <property type="project" value="InterPro"/>
</dbReference>
<organism evidence="3 4">
    <name type="scientific">Bacteroides graminisolvens DSM 19988 = JCM 15093</name>
    <dbReference type="NCBI Taxonomy" id="1121097"/>
    <lineage>
        <taxon>Bacteria</taxon>
        <taxon>Pseudomonadati</taxon>
        <taxon>Bacteroidota</taxon>
        <taxon>Bacteroidia</taxon>
        <taxon>Bacteroidales</taxon>
        <taxon>Bacteroidaceae</taxon>
        <taxon>Bacteroides</taxon>
    </lineage>
</organism>
<dbReference type="GO" id="GO:0030527">
    <property type="term" value="F:structural constituent of chromatin"/>
    <property type="evidence" value="ECO:0007669"/>
    <property type="project" value="InterPro"/>
</dbReference>
<name>A0A069DA79_9BACE</name>
<evidence type="ECO:0000256" key="2">
    <source>
        <dbReference type="ARBA" id="ARBA00008424"/>
    </source>
</evidence>
<reference evidence="3 4" key="1">
    <citation type="journal article" date="2015" name="Microbes Environ.">
        <title>Distribution and evolution of nitrogen fixation genes in the phylum bacteroidetes.</title>
        <authorList>
            <person name="Inoue J."/>
            <person name="Oshima K."/>
            <person name="Suda W."/>
            <person name="Sakamoto M."/>
            <person name="Iino T."/>
            <person name="Noda S."/>
            <person name="Hongoh Y."/>
            <person name="Hattori M."/>
            <person name="Ohkuma M."/>
        </authorList>
    </citation>
    <scope>NUCLEOTIDE SEQUENCE [LARGE SCALE GENOMIC DNA]</scope>
    <source>
        <strain evidence="3 4">JCM 15093</strain>
    </source>
</reference>
<evidence type="ECO:0000256" key="1">
    <source>
        <dbReference type="ARBA" id="ARBA00002333"/>
    </source>
</evidence>
<dbReference type="Proteomes" id="UP000027601">
    <property type="component" value="Unassembled WGS sequence"/>
</dbReference>
<keyword evidence="4" id="KW-1185">Reference proteome</keyword>
<gene>
    <name evidence="3" type="ORF">JCM15093_2327</name>
</gene>
<dbReference type="Pfam" id="PF07432">
    <property type="entry name" value="Hc1"/>
    <property type="match status" value="1"/>
</dbReference>
<dbReference type="RefSeq" id="WP_024996868.1">
    <property type="nucleotide sequence ID" value="NZ_ATZI01000001.1"/>
</dbReference>
<comment type="caution">
    <text evidence="3">The sequence shown here is derived from an EMBL/GenBank/DDBJ whole genome shotgun (WGS) entry which is preliminary data.</text>
</comment>